<protein>
    <submittedName>
        <fullName evidence="2">Uncharacterized protein</fullName>
    </submittedName>
</protein>
<feature type="compositionally biased region" description="Low complexity" evidence="1">
    <location>
        <begin position="22"/>
        <end position="40"/>
    </location>
</feature>
<evidence type="ECO:0000313" key="2">
    <source>
        <dbReference type="EMBL" id="KAJ1199450.1"/>
    </source>
</evidence>
<reference evidence="2" key="1">
    <citation type="journal article" date="2022" name="bioRxiv">
        <title>Sequencing and chromosome-scale assembly of the giantPleurodeles waltlgenome.</title>
        <authorList>
            <person name="Brown T."/>
            <person name="Elewa A."/>
            <person name="Iarovenko S."/>
            <person name="Subramanian E."/>
            <person name="Araus A.J."/>
            <person name="Petzold A."/>
            <person name="Susuki M."/>
            <person name="Suzuki K.-i.T."/>
            <person name="Hayashi T."/>
            <person name="Toyoda A."/>
            <person name="Oliveira C."/>
            <person name="Osipova E."/>
            <person name="Leigh N.D."/>
            <person name="Simon A."/>
            <person name="Yun M.H."/>
        </authorList>
    </citation>
    <scope>NUCLEOTIDE SEQUENCE</scope>
    <source>
        <strain evidence="2">20211129_DDA</strain>
        <tissue evidence="2">Liver</tissue>
    </source>
</reference>
<accession>A0AAV7VFS9</accession>
<organism evidence="2 3">
    <name type="scientific">Pleurodeles waltl</name>
    <name type="common">Iberian ribbed newt</name>
    <dbReference type="NCBI Taxonomy" id="8319"/>
    <lineage>
        <taxon>Eukaryota</taxon>
        <taxon>Metazoa</taxon>
        <taxon>Chordata</taxon>
        <taxon>Craniata</taxon>
        <taxon>Vertebrata</taxon>
        <taxon>Euteleostomi</taxon>
        <taxon>Amphibia</taxon>
        <taxon>Batrachia</taxon>
        <taxon>Caudata</taxon>
        <taxon>Salamandroidea</taxon>
        <taxon>Salamandridae</taxon>
        <taxon>Pleurodelinae</taxon>
        <taxon>Pleurodeles</taxon>
    </lineage>
</organism>
<evidence type="ECO:0000256" key="1">
    <source>
        <dbReference type="SAM" id="MobiDB-lite"/>
    </source>
</evidence>
<feature type="region of interest" description="Disordered" evidence="1">
    <location>
        <begin position="22"/>
        <end position="91"/>
    </location>
</feature>
<sequence length="151" mass="16255">MGRGTVSSRSLVSRQPFLGALRSSPLLPPVLSRSSSMSRSRCADGDRVQNPNNCSGASRTSPLLLTAPLAGPLPGPGRPERGRHPDSSAGRPVRVCDGTVFRCSTFVSVQAFSHPYLLVFTCSAWEFGVLAGSFYRLWTELSLERPFMAPS</sequence>
<dbReference type="AlphaFoldDB" id="A0AAV7VFS9"/>
<keyword evidence="3" id="KW-1185">Reference proteome</keyword>
<proteinExistence type="predicted"/>
<name>A0AAV7VFS9_PLEWA</name>
<comment type="caution">
    <text evidence="2">The sequence shown here is derived from an EMBL/GenBank/DDBJ whole genome shotgun (WGS) entry which is preliminary data.</text>
</comment>
<dbReference type="Proteomes" id="UP001066276">
    <property type="component" value="Chromosome 2_1"/>
</dbReference>
<gene>
    <name evidence="2" type="ORF">NDU88_003284</name>
</gene>
<feature type="compositionally biased region" description="Low complexity" evidence="1">
    <location>
        <begin position="58"/>
        <end position="70"/>
    </location>
</feature>
<evidence type="ECO:0000313" key="3">
    <source>
        <dbReference type="Proteomes" id="UP001066276"/>
    </source>
</evidence>
<dbReference type="EMBL" id="JANPWB010000003">
    <property type="protein sequence ID" value="KAJ1199450.1"/>
    <property type="molecule type" value="Genomic_DNA"/>
</dbReference>